<dbReference type="AlphaFoldDB" id="A0A218VSA7"/>
<proteinExistence type="predicted"/>
<gene>
    <name evidence="2" type="ORF">CDL15_Pgr022324</name>
</gene>
<comment type="caution">
    <text evidence="2">The sequence shown here is derived from an EMBL/GenBank/DDBJ whole genome shotgun (WGS) entry which is preliminary data.</text>
</comment>
<dbReference type="EMBL" id="MTKT01006111">
    <property type="protein sequence ID" value="OWM63179.1"/>
    <property type="molecule type" value="Genomic_DNA"/>
</dbReference>
<reference evidence="3" key="1">
    <citation type="journal article" date="2017" name="Plant J.">
        <title>The pomegranate (Punica granatum L.) genome and the genomics of punicalagin biosynthesis.</title>
        <authorList>
            <person name="Qin G."/>
            <person name="Xu C."/>
            <person name="Ming R."/>
            <person name="Tang H."/>
            <person name="Guyot R."/>
            <person name="Kramer E.M."/>
            <person name="Hu Y."/>
            <person name="Yi X."/>
            <person name="Qi Y."/>
            <person name="Xu X."/>
            <person name="Gao Z."/>
            <person name="Pan H."/>
            <person name="Jian J."/>
            <person name="Tian Y."/>
            <person name="Yue Z."/>
            <person name="Xu Y."/>
        </authorList>
    </citation>
    <scope>NUCLEOTIDE SEQUENCE [LARGE SCALE GENOMIC DNA]</scope>
    <source>
        <strain evidence="3">cv. Dabenzi</strain>
    </source>
</reference>
<evidence type="ECO:0000313" key="2">
    <source>
        <dbReference type="EMBL" id="OWM63179.1"/>
    </source>
</evidence>
<feature type="compositionally biased region" description="Polar residues" evidence="1">
    <location>
        <begin position="62"/>
        <end position="71"/>
    </location>
</feature>
<dbReference type="Proteomes" id="UP000197138">
    <property type="component" value="Unassembled WGS sequence"/>
</dbReference>
<evidence type="ECO:0000256" key="1">
    <source>
        <dbReference type="SAM" id="MobiDB-lite"/>
    </source>
</evidence>
<name>A0A218VSA7_PUNGR</name>
<organism evidence="2 3">
    <name type="scientific">Punica granatum</name>
    <name type="common">Pomegranate</name>
    <dbReference type="NCBI Taxonomy" id="22663"/>
    <lineage>
        <taxon>Eukaryota</taxon>
        <taxon>Viridiplantae</taxon>
        <taxon>Streptophyta</taxon>
        <taxon>Embryophyta</taxon>
        <taxon>Tracheophyta</taxon>
        <taxon>Spermatophyta</taxon>
        <taxon>Magnoliopsida</taxon>
        <taxon>eudicotyledons</taxon>
        <taxon>Gunneridae</taxon>
        <taxon>Pentapetalae</taxon>
        <taxon>rosids</taxon>
        <taxon>malvids</taxon>
        <taxon>Myrtales</taxon>
        <taxon>Lythraceae</taxon>
        <taxon>Punica</taxon>
    </lineage>
</organism>
<accession>A0A218VSA7</accession>
<evidence type="ECO:0000313" key="3">
    <source>
        <dbReference type="Proteomes" id="UP000197138"/>
    </source>
</evidence>
<feature type="region of interest" description="Disordered" evidence="1">
    <location>
        <begin position="62"/>
        <end position="110"/>
    </location>
</feature>
<protein>
    <submittedName>
        <fullName evidence="2">Uncharacterized protein</fullName>
    </submittedName>
</protein>
<sequence length="130" mass="14359">MFGSIPVHAFRHLNAFGSIPDAFRSILVHAFGSIPVAFRSILVHAFGSIPVPFRRIPDQSPGYYSSLGNQRRTCDHGVMNNRRRARSTRKAEGSGPKNIQAKNPENSEADTVALFITEPPKHRKVPNVGL</sequence>